<keyword evidence="1" id="KW-0472">Membrane</keyword>
<proteinExistence type="predicted"/>
<dbReference type="KEGG" id="gsb:GSUB_08265"/>
<dbReference type="HOGENOM" id="CLU_136765_0_0_7"/>
<dbReference type="PANTHER" id="PTHR38468">
    <property type="entry name" value="SLL0939 PROTEIN"/>
    <property type="match status" value="1"/>
</dbReference>
<protein>
    <recommendedName>
        <fullName evidence="4">DUF1622 domain-containing protein</fullName>
    </recommendedName>
</protein>
<evidence type="ECO:0000256" key="1">
    <source>
        <dbReference type="SAM" id="Phobius"/>
    </source>
</evidence>
<feature type="transmembrane region" description="Helical" evidence="1">
    <location>
        <begin position="87"/>
        <end position="105"/>
    </location>
</feature>
<gene>
    <name evidence="2" type="ORF">GSUB_08265</name>
</gene>
<keyword evidence="1" id="KW-1133">Transmembrane helix</keyword>
<dbReference type="AlphaFoldDB" id="A0A0B5FGV3"/>
<keyword evidence="3" id="KW-1185">Reference proteome</keyword>
<sequence>MTEIIKPLAEWCAAITEAIGISMITLSAIYCLLWGSIQRLKFRDAENTARIGQKVRQTLGRGIILGLEFLIGADIIHTVAIDLSYESVGVLAVIVVIRTFLSFTLEMEIEGRWPWQQKS</sequence>
<feature type="transmembrane region" description="Helical" evidence="1">
    <location>
        <begin position="18"/>
        <end position="37"/>
    </location>
</feature>
<organism evidence="2 3">
    <name type="scientific">Geoalkalibacter subterraneus</name>
    <dbReference type="NCBI Taxonomy" id="483547"/>
    <lineage>
        <taxon>Bacteria</taxon>
        <taxon>Pseudomonadati</taxon>
        <taxon>Thermodesulfobacteriota</taxon>
        <taxon>Desulfuromonadia</taxon>
        <taxon>Desulfuromonadales</taxon>
        <taxon>Geoalkalibacteraceae</taxon>
        <taxon>Geoalkalibacter</taxon>
    </lineage>
</organism>
<name>A0A0B5FGV3_9BACT</name>
<dbReference type="EMBL" id="CP010311">
    <property type="protein sequence ID" value="AJF06548.1"/>
    <property type="molecule type" value="Genomic_DNA"/>
</dbReference>
<dbReference type="STRING" id="483547.GSUB_08265"/>
<dbReference type="OrthoDB" id="9812897at2"/>
<dbReference type="InterPro" id="IPR012427">
    <property type="entry name" value="DUF1622"/>
</dbReference>
<dbReference type="PANTHER" id="PTHR38468:SF1">
    <property type="entry name" value="SLL0939 PROTEIN"/>
    <property type="match status" value="1"/>
</dbReference>
<dbReference type="RefSeq" id="WP_040200200.1">
    <property type="nucleotide sequence ID" value="NZ_CP010311.1"/>
</dbReference>
<keyword evidence="1" id="KW-0812">Transmembrane</keyword>
<accession>A0A0B5FGV3</accession>
<dbReference type="Proteomes" id="UP000035036">
    <property type="component" value="Chromosome"/>
</dbReference>
<evidence type="ECO:0000313" key="3">
    <source>
        <dbReference type="Proteomes" id="UP000035036"/>
    </source>
</evidence>
<evidence type="ECO:0000313" key="2">
    <source>
        <dbReference type="EMBL" id="AJF06548.1"/>
    </source>
</evidence>
<evidence type="ECO:0008006" key="4">
    <source>
        <dbReference type="Google" id="ProtNLM"/>
    </source>
</evidence>
<feature type="transmembrane region" description="Helical" evidence="1">
    <location>
        <begin position="58"/>
        <end position="81"/>
    </location>
</feature>
<dbReference type="Pfam" id="PF07784">
    <property type="entry name" value="DUF1622"/>
    <property type="match status" value="1"/>
</dbReference>
<reference evidence="2 3" key="1">
    <citation type="journal article" date="2015" name="Genome Announc.">
        <title>Genomes of Geoalkalibacter ferrihydriticus Z-0531T and Geoalkalibacter subterraneus Red1T, Two Haloalkaliphilic Metal-Reducing Deltaproteobacteria.</title>
        <authorList>
            <person name="Badalamenti J.P."/>
            <person name="Krajmalnik-Brown R."/>
            <person name="Torres C.I."/>
            <person name="Bond D.R."/>
        </authorList>
    </citation>
    <scope>NUCLEOTIDE SEQUENCE [LARGE SCALE GENOMIC DNA]</scope>
    <source>
        <strain evidence="2 3">Red1</strain>
    </source>
</reference>